<evidence type="ECO:0000313" key="3">
    <source>
        <dbReference type="Proteomes" id="UP001217089"/>
    </source>
</evidence>
<name>A0ABQ9F255_TEGGR</name>
<comment type="caution">
    <text evidence="2">The sequence shown here is derived from an EMBL/GenBank/DDBJ whole genome shotgun (WGS) entry which is preliminary data.</text>
</comment>
<gene>
    <name evidence="2" type="ORF">KUTeg_010836</name>
</gene>
<dbReference type="EMBL" id="JARBDR010000496">
    <property type="protein sequence ID" value="KAJ8311481.1"/>
    <property type="molecule type" value="Genomic_DNA"/>
</dbReference>
<feature type="domain" description="IgGFc-binding protein N-terminal" evidence="1">
    <location>
        <begin position="112"/>
        <end position="414"/>
    </location>
</feature>
<dbReference type="PANTHER" id="PTHR46534:SF1">
    <property type="entry name" value="IGGFC-BINDING PROTEIN N-TERMINAL DOMAIN-CONTAINING PROTEIN"/>
    <property type="match status" value="1"/>
</dbReference>
<keyword evidence="3" id="KW-1185">Reference proteome</keyword>
<reference evidence="2 3" key="1">
    <citation type="submission" date="2022-12" db="EMBL/GenBank/DDBJ databases">
        <title>Chromosome-level genome of Tegillarca granosa.</title>
        <authorList>
            <person name="Kim J."/>
        </authorList>
    </citation>
    <scope>NUCLEOTIDE SEQUENCE [LARGE SCALE GENOMIC DNA]</scope>
    <source>
        <strain evidence="2">Teg-2019</strain>
        <tissue evidence="2">Adductor muscle</tissue>
    </source>
</reference>
<proteinExistence type="predicted"/>
<dbReference type="Proteomes" id="UP001217089">
    <property type="component" value="Unassembled WGS sequence"/>
</dbReference>
<dbReference type="PANTHER" id="PTHR46534">
    <property type="entry name" value="IGGFC_BINDING DOMAIN-CONTAINING PROTEIN"/>
    <property type="match status" value="1"/>
</dbReference>
<dbReference type="InterPro" id="IPR035234">
    <property type="entry name" value="IgGFc-bd_N"/>
</dbReference>
<organism evidence="2 3">
    <name type="scientific">Tegillarca granosa</name>
    <name type="common">Malaysian cockle</name>
    <name type="synonym">Anadara granosa</name>
    <dbReference type="NCBI Taxonomy" id="220873"/>
    <lineage>
        <taxon>Eukaryota</taxon>
        <taxon>Metazoa</taxon>
        <taxon>Spiralia</taxon>
        <taxon>Lophotrochozoa</taxon>
        <taxon>Mollusca</taxon>
        <taxon>Bivalvia</taxon>
        <taxon>Autobranchia</taxon>
        <taxon>Pteriomorphia</taxon>
        <taxon>Arcoida</taxon>
        <taxon>Arcoidea</taxon>
        <taxon>Arcidae</taxon>
        <taxon>Tegillarca</taxon>
    </lineage>
</organism>
<dbReference type="Pfam" id="PF17517">
    <property type="entry name" value="IgGFc_binding"/>
    <property type="match status" value="1"/>
</dbReference>
<evidence type="ECO:0000259" key="1">
    <source>
        <dbReference type="Pfam" id="PF17517"/>
    </source>
</evidence>
<protein>
    <recommendedName>
        <fullName evidence="1">IgGFc-binding protein N-terminal domain-containing protein</fullName>
    </recommendedName>
</protein>
<evidence type="ECO:0000313" key="2">
    <source>
        <dbReference type="EMBL" id="KAJ8311481.1"/>
    </source>
</evidence>
<sequence length="432" mass="48042">MHYATATPISLHLQWKASKGNKFFAIVPSTYKRYARDMTILIASSKQGWFYVDNPYLGIKVNKTMVTGNNVYTIVNDINVKPLSTERNSFWIETSHDVTLYLMSTRSRSSDGYHVLPYKSLAKKHVISTTEPSGRYFRYKCHLPSFISVGAVHDNTKISFKLNTRGYITYRKRRYKSGDKLSITLHQYDTFEVQHCHDLSGTFVTSSAPIGVVSGNQCNRLGRGSCSQLADMVPPIRSLSRDYVVPDLPDRPGSVIHIVATVDGTSIDIKRKLGSNQTTKTQTLNAGQFCETTVKKGSVMAVSATRSVLVSQAVNGTFRADPMMLNVPGEDQFQSSYRFSVPAFKFKSFVSVIVESSDLSGLRLDGNPLKMNKKAISDITISSKRWLLFSLNIGPGSHHFVHPAKRPFGLIVYGDGHRDGYAYSAGMTLKSG</sequence>
<accession>A0ABQ9F255</accession>